<evidence type="ECO:0000313" key="15">
    <source>
        <dbReference type="EMBL" id="MDN0074668.1"/>
    </source>
</evidence>
<feature type="transmembrane region" description="Helical" evidence="14">
    <location>
        <begin position="49"/>
        <end position="70"/>
    </location>
</feature>
<evidence type="ECO:0000256" key="8">
    <source>
        <dbReference type="ARBA" id="ARBA00023133"/>
    </source>
</evidence>
<dbReference type="EMBL" id="JAUEDK010000009">
    <property type="protein sequence ID" value="MDN0074668.1"/>
    <property type="molecule type" value="Genomic_DNA"/>
</dbReference>
<keyword evidence="8 14" id="KW-0350">Heme biosynthesis</keyword>
<evidence type="ECO:0000256" key="3">
    <source>
        <dbReference type="ARBA" id="ARBA00012292"/>
    </source>
</evidence>
<evidence type="ECO:0000256" key="10">
    <source>
        <dbReference type="ARBA" id="ARBA00030253"/>
    </source>
</evidence>
<comment type="catalytic activity">
    <reaction evidence="13 14">
        <text>heme b + (2E,6E)-farnesyl diphosphate + H2O = Fe(II)-heme o + diphosphate</text>
        <dbReference type="Rhea" id="RHEA:28070"/>
        <dbReference type="ChEBI" id="CHEBI:15377"/>
        <dbReference type="ChEBI" id="CHEBI:33019"/>
        <dbReference type="ChEBI" id="CHEBI:60344"/>
        <dbReference type="ChEBI" id="CHEBI:60530"/>
        <dbReference type="ChEBI" id="CHEBI:175763"/>
        <dbReference type="EC" id="2.5.1.141"/>
    </reaction>
</comment>
<dbReference type="CDD" id="cd13957">
    <property type="entry name" value="PT_UbiA_Cox10"/>
    <property type="match status" value="1"/>
</dbReference>
<keyword evidence="7 14" id="KW-1133">Transmembrane helix</keyword>
<dbReference type="GO" id="GO:0008495">
    <property type="term" value="F:protoheme IX farnesyltransferase activity"/>
    <property type="evidence" value="ECO:0007669"/>
    <property type="project" value="UniProtKB-EC"/>
</dbReference>
<evidence type="ECO:0000256" key="12">
    <source>
        <dbReference type="ARBA" id="ARBA00042475"/>
    </source>
</evidence>
<gene>
    <name evidence="15" type="primary">cyoE</name>
    <name evidence="14" type="synonym">ctaB</name>
    <name evidence="15" type="ORF">QU481_07150</name>
</gene>
<evidence type="ECO:0000256" key="11">
    <source>
        <dbReference type="ARBA" id="ARBA00040810"/>
    </source>
</evidence>
<organism evidence="15 16">
    <name type="scientific">Crenobacter oryzisoli</name>
    <dbReference type="NCBI Taxonomy" id="3056844"/>
    <lineage>
        <taxon>Bacteria</taxon>
        <taxon>Pseudomonadati</taxon>
        <taxon>Pseudomonadota</taxon>
        <taxon>Betaproteobacteria</taxon>
        <taxon>Neisseriales</taxon>
        <taxon>Neisseriaceae</taxon>
        <taxon>Crenobacter</taxon>
    </lineage>
</organism>
<dbReference type="HAMAP" id="MF_00154">
    <property type="entry name" value="CyoE_CtaB"/>
    <property type="match status" value="1"/>
</dbReference>
<dbReference type="InterPro" id="IPR044878">
    <property type="entry name" value="UbiA_sf"/>
</dbReference>
<evidence type="ECO:0000256" key="14">
    <source>
        <dbReference type="HAMAP-Rule" id="MF_00154"/>
    </source>
</evidence>
<protein>
    <recommendedName>
        <fullName evidence="11 14">Protoheme IX farnesyltransferase</fullName>
        <ecNumber evidence="3 14">2.5.1.141</ecNumber>
    </recommendedName>
    <alternativeName>
        <fullName evidence="12 14">Heme B farnesyltransferase</fullName>
    </alternativeName>
    <alternativeName>
        <fullName evidence="10 14">Heme O synthase</fullName>
    </alternativeName>
</protein>
<feature type="transmembrane region" description="Helical" evidence="14">
    <location>
        <begin position="120"/>
        <end position="138"/>
    </location>
</feature>
<reference evidence="15" key="1">
    <citation type="submission" date="2023-06" db="EMBL/GenBank/DDBJ databases">
        <authorList>
            <person name="Zhang S."/>
        </authorList>
    </citation>
    <scope>NUCLEOTIDE SEQUENCE</scope>
    <source>
        <strain evidence="15">SG2303</strain>
    </source>
</reference>
<feature type="transmembrane region" description="Helical" evidence="14">
    <location>
        <begin position="242"/>
        <end position="261"/>
    </location>
</feature>
<feature type="transmembrane region" description="Helical" evidence="14">
    <location>
        <begin position="24"/>
        <end position="43"/>
    </location>
</feature>
<evidence type="ECO:0000256" key="7">
    <source>
        <dbReference type="ARBA" id="ARBA00022989"/>
    </source>
</evidence>
<comment type="function">
    <text evidence="14">Converts heme B (protoheme IX) to heme O by substitution of the vinyl group on carbon 2 of heme B porphyrin ring with a hydroxyethyl farnesyl side group.</text>
</comment>
<dbReference type="NCBIfam" id="TIGR01473">
    <property type="entry name" value="cyoE_ctaB"/>
    <property type="match status" value="1"/>
</dbReference>
<feature type="transmembrane region" description="Helical" evidence="14">
    <location>
        <begin position="170"/>
        <end position="193"/>
    </location>
</feature>
<keyword evidence="5 14" id="KW-0808">Transferase</keyword>
<keyword evidence="16" id="KW-1185">Reference proteome</keyword>
<dbReference type="InterPro" id="IPR006369">
    <property type="entry name" value="Protohaem_IX_farnesylTrfase"/>
</dbReference>
<dbReference type="Proteomes" id="UP001168540">
    <property type="component" value="Unassembled WGS sequence"/>
</dbReference>
<evidence type="ECO:0000256" key="9">
    <source>
        <dbReference type="ARBA" id="ARBA00023136"/>
    </source>
</evidence>
<evidence type="ECO:0000256" key="2">
    <source>
        <dbReference type="ARBA" id="ARBA00004919"/>
    </source>
</evidence>
<dbReference type="PANTHER" id="PTHR43448:SF7">
    <property type="entry name" value="4-HYDROXYBENZOATE SOLANESYLTRANSFERASE"/>
    <property type="match status" value="1"/>
</dbReference>
<dbReference type="EC" id="2.5.1.141" evidence="3 14"/>
<evidence type="ECO:0000256" key="5">
    <source>
        <dbReference type="ARBA" id="ARBA00022679"/>
    </source>
</evidence>
<feature type="transmembrane region" description="Helical" evidence="14">
    <location>
        <begin position="214"/>
        <end position="236"/>
    </location>
</feature>
<dbReference type="NCBIfam" id="NF003349">
    <property type="entry name" value="PRK04375.1-2"/>
    <property type="match status" value="1"/>
</dbReference>
<comment type="subcellular location">
    <subcellularLocation>
        <location evidence="1 14">Cell membrane</location>
        <topology evidence="1 14">Multi-pass membrane protein</topology>
    </subcellularLocation>
</comment>
<evidence type="ECO:0000313" key="16">
    <source>
        <dbReference type="Proteomes" id="UP001168540"/>
    </source>
</evidence>
<sequence length="299" mass="32583">MSTLVLQQAQQHARALWHLTKPRVVSLIVFCAVIGMFLASSGLPDWRVVLPATLGIALVAGSAAMVNCLVERTIDASMRRTAWRASARGELDPVEILVVALTAGGLGMALLVALVNPLTAWLTFGTFVGYAIVYTLLLKPNTPQNIVIGGASGAMPPVLGWAAVNGEIGATALVLFLIIYTWTPPHFWALALYRRDDYRAAGLPMLPVTHGERFTTLSVLLYTWLLAAVTLLPVALGEAGCLYLVLALGLNARFLYLAGRLHRQYADALARLTFLWSIWYLTWLFAALLLDHYLFIPVS</sequence>
<comment type="caution">
    <text evidence="15">The sequence shown here is derived from an EMBL/GenBank/DDBJ whole genome shotgun (WGS) entry which is preliminary data.</text>
</comment>
<dbReference type="Pfam" id="PF01040">
    <property type="entry name" value="UbiA"/>
    <property type="match status" value="1"/>
</dbReference>
<keyword evidence="6 14" id="KW-0812">Transmembrane</keyword>
<feature type="transmembrane region" description="Helical" evidence="14">
    <location>
        <begin position="91"/>
        <end position="114"/>
    </location>
</feature>
<comment type="miscellaneous">
    <text evidence="14">Carbon 2 of the heme B porphyrin ring is defined according to the Fischer nomenclature.</text>
</comment>
<feature type="transmembrane region" description="Helical" evidence="14">
    <location>
        <begin position="273"/>
        <end position="296"/>
    </location>
</feature>
<proteinExistence type="inferred from homology"/>
<dbReference type="RefSeq" id="WP_289829243.1">
    <property type="nucleotide sequence ID" value="NZ_JAUEDK010000009.1"/>
</dbReference>
<dbReference type="PANTHER" id="PTHR43448">
    <property type="entry name" value="PROTOHEME IX FARNESYLTRANSFERASE, MITOCHONDRIAL"/>
    <property type="match status" value="1"/>
</dbReference>
<keyword evidence="4 14" id="KW-1003">Cell membrane</keyword>
<comment type="pathway">
    <text evidence="2 14">Porphyrin-containing compound metabolism; heme O biosynthesis; heme O from protoheme: step 1/1.</text>
</comment>
<accession>A0ABT7XLL8</accession>
<evidence type="ECO:0000256" key="4">
    <source>
        <dbReference type="ARBA" id="ARBA00022475"/>
    </source>
</evidence>
<dbReference type="InterPro" id="IPR030470">
    <property type="entry name" value="UbiA_prenylTrfase_CS"/>
</dbReference>
<comment type="similarity">
    <text evidence="14">Belongs to the UbiA prenyltransferase family. Protoheme IX farnesyltransferase subfamily.</text>
</comment>
<dbReference type="Gene3D" id="1.10.357.140">
    <property type="entry name" value="UbiA prenyltransferase"/>
    <property type="match status" value="1"/>
</dbReference>
<feature type="transmembrane region" description="Helical" evidence="14">
    <location>
        <begin position="145"/>
        <end position="164"/>
    </location>
</feature>
<name>A0ABT7XLL8_9NEIS</name>
<evidence type="ECO:0000256" key="1">
    <source>
        <dbReference type="ARBA" id="ARBA00004651"/>
    </source>
</evidence>
<evidence type="ECO:0000256" key="13">
    <source>
        <dbReference type="ARBA" id="ARBA00047690"/>
    </source>
</evidence>
<keyword evidence="9 14" id="KW-0472">Membrane</keyword>
<evidence type="ECO:0000256" key="6">
    <source>
        <dbReference type="ARBA" id="ARBA00022692"/>
    </source>
</evidence>
<dbReference type="InterPro" id="IPR000537">
    <property type="entry name" value="UbiA_prenyltransferase"/>
</dbReference>
<dbReference type="PROSITE" id="PS00943">
    <property type="entry name" value="UBIA"/>
    <property type="match status" value="1"/>
</dbReference>